<evidence type="ECO:0000313" key="1">
    <source>
        <dbReference type="EMBL" id="CAG8857289.1"/>
    </source>
</evidence>
<protein>
    <submittedName>
        <fullName evidence="1">5952_t:CDS:1</fullName>
    </submittedName>
</protein>
<feature type="non-terminal residue" evidence="1">
    <location>
        <position position="112"/>
    </location>
</feature>
<organism evidence="1 2">
    <name type="scientific">Gigaspora margarita</name>
    <dbReference type="NCBI Taxonomy" id="4874"/>
    <lineage>
        <taxon>Eukaryota</taxon>
        <taxon>Fungi</taxon>
        <taxon>Fungi incertae sedis</taxon>
        <taxon>Mucoromycota</taxon>
        <taxon>Glomeromycotina</taxon>
        <taxon>Glomeromycetes</taxon>
        <taxon>Diversisporales</taxon>
        <taxon>Gigasporaceae</taxon>
        <taxon>Gigaspora</taxon>
    </lineage>
</organism>
<keyword evidence="2" id="KW-1185">Reference proteome</keyword>
<name>A0ABN7XT86_GIGMA</name>
<reference evidence="1 2" key="1">
    <citation type="submission" date="2021-06" db="EMBL/GenBank/DDBJ databases">
        <authorList>
            <person name="Kallberg Y."/>
            <person name="Tangrot J."/>
            <person name="Rosling A."/>
        </authorList>
    </citation>
    <scope>NUCLEOTIDE SEQUENCE [LARGE SCALE GENOMIC DNA]</scope>
    <source>
        <strain evidence="1 2">120-4 pot B 10/14</strain>
    </source>
</reference>
<gene>
    <name evidence="1" type="ORF">GMARGA_LOCUS46110</name>
</gene>
<sequence length="112" mass="13659">DVAIKWMNSEDAPIFVYIRFREHIYLYLLKSLILNQPETFFEKYTKKNNYEIYINECEIIYIVKTNNNIPIATFLKCVLKRYLKEQNQQVRFNTCMKCGKFTYTPVLEKFEF</sequence>
<dbReference type="EMBL" id="CAJVQB010169063">
    <property type="protein sequence ID" value="CAG8857289.1"/>
    <property type="molecule type" value="Genomic_DNA"/>
</dbReference>
<proteinExistence type="predicted"/>
<feature type="non-terminal residue" evidence="1">
    <location>
        <position position="1"/>
    </location>
</feature>
<dbReference type="Proteomes" id="UP000789901">
    <property type="component" value="Unassembled WGS sequence"/>
</dbReference>
<accession>A0ABN7XT86</accession>
<comment type="caution">
    <text evidence="1">The sequence shown here is derived from an EMBL/GenBank/DDBJ whole genome shotgun (WGS) entry which is preliminary data.</text>
</comment>
<evidence type="ECO:0000313" key="2">
    <source>
        <dbReference type="Proteomes" id="UP000789901"/>
    </source>
</evidence>